<evidence type="ECO:0000313" key="3">
    <source>
        <dbReference type="Proteomes" id="UP000464954"/>
    </source>
</evidence>
<feature type="transmembrane region" description="Helical" evidence="1">
    <location>
        <begin position="185"/>
        <end position="206"/>
    </location>
</feature>
<keyword evidence="1" id="KW-1133">Transmembrane helix</keyword>
<dbReference type="EMBL" id="CP047593">
    <property type="protein sequence ID" value="QHI68676.1"/>
    <property type="molecule type" value="Genomic_DNA"/>
</dbReference>
<dbReference type="KEGG" id="taer:GT409_04175"/>
<dbReference type="AlphaFoldDB" id="A0A6P1MAT8"/>
<dbReference type="PANTHER" id="PTHR47623">
    <property type="entry name" value="OS09G0287300 PROTEIN"/>
    <property type="match status" value="1"/>
</dbReference>
<organism evidence="2 3">
    <name type="scientific">Tichowtungia aerotolerans</name>
    <dbReference type="NCBI Taxonomy" id="2697043"/>
    <lineage>
        <taxon>Bacteria</taxon>
        <taxon>Pseudomonadati</taxon>
        <taxon>Kiritimatiellota</taxon>
        <taxon>Tichowtungiia</taxon>
        <taxon>Tichowtungiales</taxon>
        <taxon>Tichowtungiaceae</taxon>
        <taxon>Tichowtungia</taxon>
    </lineage>
</organism>
<dbReference type="InterPro" id="IPR029033">
    <property type="entry name" value="His_PPase_superfam"/>
</dbReference>
<dbReference type="SMART" id="SM00855">
    <property type="entry name" value="PGAM"/>
    <property type="match status" value="1"/>
</dbReference>
<evidence type="ECO:0008006" key="4">
    <source>
        <dbReference type="Google" id="ProtNLM"/>
    </source>
</evidence>
<accession>A0A6P1MAT8</accession>
<dbReference type="SUPFAM" id="SSF53254">
    <property type="entry name" value="Phosphoglycerate mutase-like"/>
    <property type="match status" value="1"/>
</dbReference>
<protein>
    <recommendedName>
        <fullName evidence="4">Histidine phosphatase family protein</fullName>
    </recommendedName>
</protein>
<gene>
    <name evidence="2" type="ORF">GT409_04175</name>
</gene>
<keyword evidence="3" id="KW-1185">Reference proteome</keyword>
<dbReference type="Proteomes" id="UP000464954">
    <property type="component" value="Chromosome"/>
</dbReference>
<dbReference type="InterPro" id="IPR013078">
    <property type="entry name" value="His_Pase_superF_clade-1"/>
</dbReference>
<dbReference type="Pfam" id="PF00300">
    <property type="entry name" value="His_Phos_1"/>
    <property type="match status" value="1"/>
</dbReference>
<proteinExistence type="predicted"/>
<evidence type="ECO:0000313" key="2">
    <source>
        <dbReference type="EMBL" id="QHI68676.1"/>
    </source>
</evidence>
<dbReference type="CDD" id="cd07067">
    <property type="entry name" value="HP_PGM_like"/>
    <property type="match status" value="1"/>
</dbReference>
<name>A0A6P1MAT8_9BACT</name>
<dbReference type="PANTHER" id="PTHR47623:SF1">
    <property type="entry name" value="OS09G0287300 PROTEIN"/>
    <property type="match status" value="1"/>
</dbReference>
<keyword evidence="1" id="KW-0472">Membrane</keyword>
<reference evidence="2 3" key="1">
    <citation type="submission" date="2020-01" db="EMBL/GenBank/DDBJ databases">
        <title>Ponticoccus aerotolerans gen. nov., sp. nov., an anaerobic bacterium and proposal of Ponticoccusceae fam. nov., Ponticoccusles ord. nov. and Ponticoccuse classis nov. in the phylum Kiritimatiellaeota.</title>
        <authorList>
            <person name="Zhou L.Y."/>
            <person name="Du Z.J."/>
        </authorList>
    </citation>
    <scope>NUCLEOTIDE SEQUENCE [LARGE SCALE GENOMIC DNA]</scope>
    <source>
        <strain evidence="2 3">S-5007</strain>
    </source>
</reference>
<dbReference type="Gene3D" id="3.40.50.1240">
    <property type="entry name" value="Phosphoglycerate mutase-like"/>
    <property type="match status" value="1"/>
</dbReference>
<sequence>MKTLILVRHGEFMHKDPFVPDIGRPMTRKGRRDLQAVAARFAELNIVPDLIVTSPARRTGETAEIFGRKVGLSRDQMQVNEDLFEAEKREILRVVHLLDDKLDTVMLVGHDPAMSSMLHHLVNADVYKLKFASFAVLNISGRWRDASFGRAELVHLDVPRPVPVKIGWREKLACWKRERIQKLEVFSVFMVCLLLILAAVAAMIYFTAHKASGGTP</sequence>
<dbReference type="RefSeq" id="WP_160627230.1">
    <property type="nucleotide sequence ID" value="NZ_CP047593.1"/>
</dbReference>
<keyword evidence="1" id="KW-0812">Transmembrane</keyword>
<evidence type="ECO:0000256" key="1">
    <source>
        <dbReference type="SAM" id="Phobius"/>
    </source>
</evidence>